<feature type="transmembrane region" description="Helical" evidence="1">
    <location>
        <begin position="289"/>
        <end position="308"/>
    </location>
</feature>
<protein>
    <recommendedName>
        <fullName evidence="4">Zn-dependent protease with chaperone function</fullName>
    </recommendedName>
</protein>
<feature type="transmembrane region" description="Helical" evidence="1">
    <location>
        <begin position="125"/>
        <end position="144"/>
    </location>
</feature>
<evidence type="ECO:0008006" key="4">
    <source>
        <dbReference type="Google" id="ProtNLM"/>
    </source>
</evidence>
<feature type="transmembrane region" description="Helical" evidence="1">
    <location>
        <begin position="264"/>
        <end position="283"/>
    </location>
</feature>
<dbReference type="GeneID" id="37640434"/>
<evidence type="ECO:0000313" key="3">
    <source>
        <dbReference type="Proteomes" id="UP000258613"/>
    </source>
</evidence>
<keyword evidence="1" id="KW-0472">Membrane</keyword>
<feature type="transmembrane region" description="Helical" evidence="1">
    <location>
        <begin position="40"/>
        <end position="63"/>
    </location>
</feature>
<feature type="transmembrane region" description="Helical" evidence="1">
    <location>
        <begin position="6"/>
        <end position="28"/>
    </location>
</feature>
<gene>
    <name evidence="2" type="ORF">AArcMg_4153</name>
</gene>
<accession>A0A346PKD3</accession>
<organism evidence="2 3">
    <name type="scientific">Natrarchaeobaculum sulfurireducens</name>
    <dbReference type="NCBI Taxonomy" id="2044521"/>
    <lineage>
        <taxon>Archaea</taxon>
        <taxon>Methanobacteriati</taxon>
        <taxon>Methanobacteriota</taxon>
        <taxon>Stenosarchaea group</taxon>
        <taxon>Halobacteria</taxon>
        <taxon>Halobacteriales</taxon>
        <taxon>Natrialbaceae</taxon>
        <taxon>Natrarchaeobaculum</taxon>
    </lineage>
</organism>
<keyword evidence="1" id="KW-1133">Transmembrane helix</keyword>
<dbReference type="OrthoDB" id="185336at2157"/>
<feature type="transmembrane region" description="Helical" evidence="1">
    <location>
        <begin position="150"/>
        <end position="170"/>
    </location>
</feature>
<feature type="transmembrane region" description="Helical" evidence="1">
    <location>
        <begin position="83"/>
        <end position="104"/>
    </location>
</feature>
<sequence>MPQPVLGLTVGLIIGAYAVGWLCRVLIAGRDWQPRTQVSAIYYSGVGIVVVTGSAIVTSHWWFGIRDELVGSLATVGVPEAAVGILAESITVLSVLLAFSATVLSLHPLWVETTGHEVSMAQASATWICIAILAVALWIGFDFVVTGQSLLGPLGFLLIGSLGACILAYLGGHRLLARDPESRPPTDDERRRIEHAFDPLQVEPDRIVLASRGELEAPVKIRGRPGKRWVVVDEAFLDELSPRELGVTIAQAEGLYRRQLELRYWLTLWIFLAGFLTSLSLLIGWLTNYWIVVIWILLAFVAFALHVWTGIRVFAYADDLAAEVYGVDAVRETYERHGDTLANSFKEVPGYRLLTAGEPVARRINRLESNQNRTQ</sequence>
<dbReference type="EMBL" id="CP027032">
    <property type="protein sequence ID" value="AXR79978.1"/>
    <property type="molecule type" value="Genomic_DNA"/>
</dbReference>
<evidence type="ECO:0000256" key="1">
    <source>
        <dbReference type="SAM" id="Phobius"/>
    </source>
</evidence>
<keyword evidence="3" id="KW-1185">Reference proteome</keyword>
<proteinExistence type="predicted"/>
<dbReference type="RefSeq" id="WP_133412196.1">
    <property type="nucleotide sequence ID" value="NZ_CP027032.1"/>
</dbReference>
<keyword evidence="2" id="KW-0614">Plasmid</keyword>
<dbReference type="Proteomes" id="UP000258613">
    <property type="component" value="Plasmid pAArc-Mg-01"/>
</dbReference>
<keyword evidence="1" id="KW-0812">Transmembrane</keyword>
<dbReference type="KEGG" id="nag:AArcMg_4153"/>
<name>A0A346PKD3_9EURY</name>
<evidence type="ECO:0000313" key="2">
    <source>
        <dbReference type="EMBL" id="AXR79978.1"/>
    </source>
</evidence>
<reference evidence="2 3" key="1">
    <citation type="submission" date="2018-02" db="EMBL/GenBank/DDBJ databases">
        <title>Phenotypic and genomic properties of facultatively anaerobic sulfur-reducing natronoarchaea from hypersaline soda lakes.</title>
        <authorList>
            <person name="Sorokin D.Y."/>
            <person name="Kublanov I.V."/>
            <person name="Roman P."/>
            <person name="Sinninghe Damste J.S."/>
            <person name="Golyshin P.N."/>
            <person name="Rojo D."/>
            <person name="Ciordia S."/>
            <person name="Mena M.D.C."/>
            <person name="Ferrer M."/>
            <person name="Messina E."/>
            <person name="Smedile F."/>
            <person name="La Spada G."/>
            <person name="La Cono V."/>
            <person name="Yakimov M.M."/>
        </authorList>
    </citation>
    <scope>NUCLEOTIDE SEQUENCE [LARGE SCALE GENOMIC DNA]</scope>
    <source>
        <strain evidence="2 3">AArc-Mg</strain>
        <plasmid evidence="3">paarc-mg-01</plasmid>
    </source>
</reference>
<dbReference type="AlphaFoldDB" id="A0A346PKD3"/>
<geneLocation type="plasmid" evidence="3">
    <name>paarc-mg-01</name>
</geneLocation>